<comment type="caution">
    <text evidence="3">The sequence shown here is derived from an EMBL/GenBank/DDBJ whole genome shotgun (WGS) entry which is preliminary data.</text>
</comment>
<evidence type="ECO:0000256" key="2">
    <source>
        <dbReference type="SAM" id="Phobius"/>
    </source>
</evidence>
<evidence type="ECO:0000313" key="3">
    <source>
        <dbReference type="EMBL" id="CAG8660405.1"/>
    </source>
</evidence>
<reference evidence="3" key="1">
    <citation type="submission" date="2021-06" db="EMBL/GenBank/DDBJ databases">
        <authorList>
            <person name="Kallberg Y."/>
            <person name="Tangrot J."/>
            <person name="Rosling A."/>
        </authorList>
    </citation>
    <scope>NUCLEOTIDE SEQUENCE</scope>
    <source>
        <strain evidence="3">FL966</strain>
    </source>
</reference>
<keyword evidence="2" id="KW-0472">Membrane</keyword>
<proteinExistence type="predicted"/>
<keyword evidence="2" id="KW-1133">Transmembrane helix</keyword>
<sequence>MSQEAENFYSLHEFLKNEPLENITISRGLHEMWRIYGLQTEDDDCNQLNLILEEVWSETVEENRKFCLKQLQDTDKVASLLPKPYYVTAGCNSVEEAFTCSFKIRYRGIRYSWNELKSLADADLFRFYEHETWKPQAIRNISSLKETISKSNTPVHLRLLEKINNKEINDLTYDDPLANGVIDLGCNYFQITEEEFDVLLGEKARIRKLNKESSIKNLCADFVHKRNEIQLKYRFILAPSQAIYHDRWAEPIYIREEIAHNILDMILQEIKMDLHQISKCSENTLVTIIGRLMDVAMCNLPVEFEVKVIRAEKQSIASKNRKISQGTGSRGNRPDLMIKAFFQRKWNELAYVESGKWKSNEDKIWDDYKSLVRFCIDCYDEISKKSKKEELRKFFFAFGINIASGFLIIHGLARENGTRFYLPIVKTKIPFYNEPVEDVENFIHALLVLRNGIIVNLQNLRNSFKKKFKGNNDNANKSPLHATTIGSPSLK</sequence>
<dbReference type="EMBL" id="CAJVQA010007692">
    <property type="protein sequence ID" value="CAG8660405.1"/>
    <property type="molecule type" value="Genomic_DNA"/>
</dbReference>
<name>A0A9N9HA98_9GLOM</name>
<accession>A0A9N9HA98</accession>
<keyword evidence="2" id="KW-0812">Transmembrane</keyword>
<evidence type="ECO:0000256" key="1">
    <source>
        <dbReference type="SAM" id="MobiDB-lite"/>
    </source>
</evidence>
<gene>
    <name evidence="3" type="ORF">CPELLU_LOCUS9773</name>
</gene>
<organism evidence="3 4">
    <name type="scientific">Cetraspora pellucida</name>
    <dbReference type="NCBI Taxonomy" id="1433469"/>
    <lineage>
        <taxon>Eukaryota</taxon>
        <taxon>Fungi</taxon>
        <taxon>Fungi incertae sedis</taxon>
        <taxon>Mucoromycota</taxon>
        <taxon>Glomeromycotina</taxon>
        <taxon>Glomeromycetes</taxon>
        <taxon>Diversisporales</taxon>
        <taxon>Gigasporaceae</taxon>
        <taxon>Cetraspora</taxon>
    </lineage>
</organism>
<evidence type="ECO:0000313" key="4">
    <source>
        <dbReference type="Proteomes" id="UP000789759"/>
    </source>
</evidence>
<feature type="transmembrane region" description="Helical" evidence="2">
    <location>
        <begin position="394"/>
        <end position="413"/>
    </location>
</feature>
<keyword evidence="4" id="KW-1185">Reference proteome</keyword>
<dbReference type="AlphaFoldDB" id="A0A9N9HA98"/>
<protein>
    <submittedName>
        <fullName evidence="3">10147_t:CDS:1</fullName>
    </submittedName>
</protein>
<feature type="region of interest" description="Disordered" evidence="1">
    <location>
        <begin position="470"/>
        <end position="491"/>
    </location>
</feature>
<dbReference type="OrthoDB" id="2416492at2759"/>
<dbReference type="Proteomes" id="UP000789759">
    <property type="component" value="Unassembled WGS sequence"/>
</dbReference>